<dbReference type="RefSeq" id="XP_053750223.1">
    <property type="nucleotide sequence ID" value="XM_053894248.1"/>
</dbReference>
<sequence length="779" mass="87561">MPPPVPPTRGPLGSLLLTHRPAATPCPGPGRLNGALSGLSGNRQLGRPCRESRGPGFHWQLGRDVRSRPGARPGASGQRLRPRTVVAGEAVSAPPGGLRRPRGRLLTELAASHPLSGASPPSQASTITLGDLGLSLEEELASPGLLSLEEISERYESSHLASATSVPEQDPPKPWKQLEQWVADLQAEVVSLREHRDRCEPAMLSLLREMLRLRACVKLQDSELKKLQQDLRRVARAPEKEALEFPSPQNQTQMQALDRRLVEVREALTQVRRKQALQDSERKDTEQEASLRLAELAGRLEQEELSREAACSGLQKSQEEASQRADLEVAKVQAQVTKLGEEMSLRFLKREAKLCGFLQKSFLALEKRMKVSESARLKAEGGLREELDSRWRGLQELAEERVQALQGQHEQQEARRLLEQCRGLDRTVVQLTKFVRQNQVSLSRILLAEQKARDVKGHLDETRAGELATCLRENLTAVRLAGELAQREVRSALELQREKSQALEVSLAELETQVKDLSDHFLALSWRLDLQEQTLSLRLSEAKREWEGSEQKSLEGLVRCQKEAEEHLREVRERVDSLPRQIEAVSDKCVLHKSDSDLKISAEGKAREFEVGAVRQELASLLSSVQLLREGNPGRKIAEIQGKLVTFQNQIMKLENSIQDNKTIQNLKFNTETKLRAEELASLRESFVRLWSEEGPWALTLGSRRVLRSLVRQRFFIKDVAPGEAVPMNCWGVYQAVRWLQWKEVLMSRVAQRRASAVSERSLCQEPICTLTSASLSRK</sequence>
<feature type="coiled-coil region" evidence="1">
    <location>
        <begin position="217"/>
        <end position="274"/>
    </location>
</feature>
<dbReference type="PANTHER" id="PTHR35153:SF1">
    <property type="entry name" value="COILED-COIL DOMAIN-CONTAINING PROTEIN 154"/>
    <property type="match status" value="1"/>
</dbReference>
<gene>
    <name evidence="4" type="primary">CCDC154</name>
</gene>
<feature type="coiled-coil region" evidence="1">
    <location>
        <begin position="493"/>
        <end position="520"/>
    </location>
</feature>
<proteinExistence type="predicted"/>
<organism evidence="3 4">
    <name type="scientific">Panthera pardus</name>
    <name type="common">Leopard</name>
    <name type="synonym">Felis pardus</name>
    <dbReference type="NCBI Taxonomy" id="9691"/>
    <lineage>
        <taxon>Eukaryota</taxon>
        <taxon>Metazoa</taxon>
        <taxon>Chordata</taxon>
        <taxon>Craniata</taxon>
        <taxon>Vertebrata</taxon>
        <taxon>Euteleostomi</taxon>
        <taxon>Mammalia</taxon>
        <taxon>Eutheria</taxon>
        <taxon>Laurasiatheria</taxon>
        <taxon>Carnivora</taxon>
        <taxon>Feliformia</taxon>
        <taxon>Felidae</taxon>
        <taxon>Pantherinae</taxon>
        <taxon>Panthera</taxon>
    </lineage>
</organism>
<dbReference type="GO" id="GO:0035630">
    <property type="term" value="P:bone mineralization involved in bone maturation"/>
    <property type="evidence" value="ECO:0007669"/>
    <property type="project" value="TreeGrafter"/>
</dbReference>
<keyword evidence="1" id="KW-0175">Coiled coil</keyword>
<dbReference type="Proteomes" id="UP001165780">
    <property type="component" value="Unplaced"/>
</dbReference>
<keyword evidence="3" id="KW-1185">Reference proteome</keyword>
<dbReference type="InterPro" id="IPR029512">
    <property type="entry name" value="CCDC154"/>
</dbReference>
<evidence type="ECO:0000313" key="4">
    <source>
        <dbReference type="RefSeq" id="XP_053750223.1"/>
    </source>
</evidence>
<evidence type="ECO:0000256" key="2">
    <source>
        <dbReference type="SAM" id="MobiDB-lite"/>
    </source>
</evidence>
<dbReference type="PANTHER" id="PTHR35153">
    <property type="entry name" value="COILED-COIL DOMAIN-CONTAINING PROTEIN 154"/>
    <property type="match status" value="1"/>
</dbReference>
<feature type="region of interest" description="Disordered" evidence="2">
    <location>
        <begin position="37"/>
        <end position="102"/>
    </location>
</feature>
<accession>A0A9W2UVM5</accession>
<protein>
    <submittedName>
        <fullName evidence="4">Coiled-coil domain-containing protein 154</fullName>
    </submittedName>
</protein>
<name>A0A9W2UVM5_PANPR</name>
<dbReference type="GeneID" id="109278426"/>
<dbReference type="Pfam" id="PF15450">
    <property type="entry name" value="CCDC154"/>
    <property type="match status" value="1"/>
</dbReference>
<reference evidence="4" key="1">
    <citation type="submission" date="2025-08" db="UniProtKB">
        <authorList>
            <consortium name="RefSeq"/>
        </authorList>
    </citation>
    <scope>IDENTIFICATION</scope>
    <source>
        <tissue evidence="4">Whole blood</tissue>
    </source>
</reference>
<evidence type="ECO:0000313" key="3">
    <source>
        <dbReference type="Proteomes" id="UP001165780"/>
    </source>
</evidence>
<dbReference type="AlphaFoldDB" id="A0A9W2UVM5"/>
<dbReference type="CTD" id="645811"/>
<evidence type="ECO:0000256" key="1">
    <source>
        <dbReference type="SAM" id="Coils"/>
    </source>
</evidence>